<evidence type="ECO:0000256" key="1">
    <source>
        <dbReference type="SAM" id="Phobius"/>
    </source>
</evidence>
<proteinExistence type="predicted"/>
<keyword evidence="1" id="KW-0812">Transmembrane</keyword>
<evidence type="ECO:0000313" key="2">
    <source>
        <dbReference type="EMBL" id="JAP55885.1"/>
    </source>
</evidence>
<keyword evidence="1" id="KW-0472">Membrane</keyword>
<protein>
    <submittedName>
        <fullName evidence="2">Uncharacterized protein</fullName>
    </submittedName>
</protein>
<name>A0A0X3PVN7_SCHSO</name>
<keyword evidence="1" id="KW-1133">Transmembrane helix</keyword>
<accession>A0A0X3PVN7</accession>
<feature type="non-terminal residue" evidence="2">
    <location>
        <position position="129"/>
    </location>
</feature>
<gene>
    <name evidence="2" type="ORF">TR123820</name>
</gene>
<sequence>MQHSAWSITLAFLCIFGLVTFIIRSPLDQSAYSSLDAIKTSLAKRVRRASGILIGRKSSTAKQVNKKEDFLSELDNWRFLVPQKEIYSLVCPREPDDVLDFDIHDSRLKVLLNDKGPSKCIEKEKSESG</sequence>
<feature type="transmembrane region" description="Helical" evidence="1">
    <location>
        <begin position="6"/>
        <end position="23"/>
    </location>
</feature>
<reference evidence="2" key="1">
    <citation type="submission" date="2016-01" db="EMBL/GenBank/DDBJ databases">
        <title>Reference transcriptome for the parasite Schistocephalus solidus: insights into the molecular evolution of parasitism.</title>
        <authorList>
            <person name="Hebert F.O."/>
            <person name="Grambauer S."/>
            <person name="Barber I."/>
            <person name="Landry C.R."/>
            <person name="Aubin-Horth N."/>
        </authorList>
    </citation>
    <scope>NUCLEOTIDE SEQUENCE</scope>
</reference>
<dbReference type="EMBL" id="GEEE01007340">
    <property type="protein sequence ID" value="JAP55885.1"/>
    <property type="molecule type" value="Transcribed_RNA"/>
</dbReference>
<dbReference type="AlphaFoldDB" id="A0A0X3PVN7"/>
<organism evidence="2">
    <name type="scientific">Schistocephalus solidus</name>
    <name type="common">Tapeworm</name>
    <dbReference type="NCBI Taxonomy" id="70667"/>
    <lineage>
        <taxon>Eukaryota</taxon>
        <taxon>Metazoa</taxon>
        <taxon>Spiralia</taxon>
        <taxon>Lophotrochozoa</taxon>
        <taxon>Platyhelminthes</taxon>
        <taxon>Cestoda</taxon>
        <taxon>Eucestoda</taxon>
        <taxon>Diphyllobothriidea</taxon>
        <taxon>Diphyllobothriidae</taxon>
        <taxon>Schistocephalus</taxon>
    </lineage>
</organism>